<evidence type="ECO:0000256" key="1">
    <source>
        <dbReference type="SAM" id="MobiDB-lite"/>
    </source>
</evidence>
<evidence type="ECO:0000313" key="3">
    <source>
        <dbReference type="Proteomes" id="UP000598032"/>
    </source>
</evidence>
<keyword evidence="3" id="KW-1185">Reference proteome</keyword>
<sequence>MMTESTLVDATITESGPIDQNKSEEPVPDKHQTNSDIQWHFG</sequence>
<organism evidence="2 3">
    <name type="scientific">Paraburkholderia metrosideri</name>
    <dbReference type="NCBI Taxonomy" id="580937"/>
    <lineage>
        <taxon>Bacteria</taxon>
        <taxon>Pseudomonadati</taxon>
        <taxon>Pseudomonadota</taxon>
        <taxon>Betaproteobacteria</taxon>
        <taxon>Burkholderiales</taxon>
        <taxon>Burkholderiaceae</taxon>
        <taxon>Paraburkholderia</taxon>
    </lineage>
</organism>
<feature type="compositionally biased region" description="Polar residues" evidence="1">
    <location>
        <begin position="1"/>
        <end position="20"/>
    </location>
</feature>
<dbReference type="RefSeq" id="WP_407945843.1">
    <property type="nucleotide sequence ID" value="NZ_CAJHCP010000005.1"/>
</dbReference>
<comment type="caution">
    <text evidence="2">The sequence shown here is derived from an EMBL/GenBank/DDBJ whole genome shotgun (WGS) entry which is preliminary data.</text>
</comment>
<reference evidence="2 3" key="1">
    <citation type="submission" date="2020-10" db="EMBL/GenBank/DDBJ databases">
        <authorList>
            <person name="Peeters C."/>
        </authorList>
    </citation>
    <scope>NUCLEOTIDE SEQUENCE [LARGE SCALE GENOMIC DNA]</scope>
    <source>
        <strain evidence="2 3">LMG 28140</strain>
    </source>
</reference>
<dbReference type="Proteomes" id="UP000598032">
    <property type="component" value="Unassembled WGS sequence"/>
</dbReference>
<protein>
    <submittedName>
        <fullName evidence="2">Uncharacterized protein</fullName>
    </submittedName>
</protein>
<name>A0ABN7HPW7_9BURK</name>
<proteinExistence type="predicted"/>
<accession>A0ABN7HPW7</accession>
<dbReference type="EMBL" id="CAJHCP010000005">
    <property type="protein sequence ID" value="CAD6530712.1"/>
    <property type="molecule type" value="Genomic_DNA"/>
</dbReference>
<evidence type="ECO:0000313" key="2">
    <source>
        <dbReference type="EMBL" id="CAD6530712.1"/>
    </source>
</evidence>
<feature type="region of interest" description="Disordered" evidence="1">
    <location>
        <begin position="1"/>
        <end position="42"/>
    </location>
</feature>
<gene>
    <name evidence="2" type="ORF">LMG28140_02387</name>
</gene>
<feature type="compositionally biased region" description="Basic and acidic residues" evidence="1">
    <location>
        <begin position="21"/>
        <end position="33"/>
    </location>
</feature>